<dbReference type="EMBL" id="JABAFA010000046">
    <property type="protein sequence ID" value="NMD99675.1"/>
    <property type="molecule type" value="Genomic_DNA"/>
</dbReference>
<accession>A0A848BCR0</accession>
<dbReference type="SUPFAM" id="SSF56784">
    <property type="entry name" value="HAD-like"/>
    <property type="match status" value="1"/>
</dbReference>
<keyword evidence="3" id="KW-1185">Reference proteome</keyword>
<evidence type="ECO:0000313" key="3">
    <source>
        <dbReference type="Proteomes" id="UP000543804"/>
    </source>
</evidence>
<dbReference type="CDD" id="cd07516">
    <property type="entry name" value="HAD_Pase"/>
    <property type="match status" value="1"/>
</dbReference>
<dbReference type="Gene3D" id="3.40.50.1000">
    <property type="entry name" value="HAD superfamily/HAD-like"/>
    <property type="match status" value="1"/>
</dbReference>
<proteinExistence type="predicted"/>
<evidence type="ECO:0000313" key="1">
    <source>
        <dbReference type="EMBL" id="NMD99670.1"/>
    </source>
</evidence>
<dbReference type="PROSITE" id="PS01229">
    <property type="entry name" value="COF_2"/>
    <property type="match status" value="1"/>
</dbReference>
<dbReference type="InterPro" id="IPR006379">
    <property type="entry name" value="HAD-SF_hydro_IIB"/>
</dbReference>
<gene>
    <name evidence="1" type="ORF">HF878_09410</name>
    <name evidence="2" type="ORF">HF878_09435</name>
</gene>
<comment type="caution">
    <text evidence="2">The sequence shown here is derived from an EMBL/GenBank/DDBJ whole genome shotgun (WGS) entry which is preliminary data.</text>
</comment>
<dbReference type="GO" id="GO:0005829">
    <property type="term" value="C:cytosol"/>
    <property type="evidence" value="ECO:0007669"/>
    <property type="project" value="TreeGrafter"/>
</dbReference>
<dbReference type="Proteomes" id="UP000543804">
    <property type="component" value="Unassembled WGS sequence"/>
</dbReference>
<dbReference type="AlphaFoldDB" id="A0A848BCR0"/>
<sequence length="274" mass="29794">MEQKYKMIALDLDGTLNNDAKEITPKTREALLKVQAQGVTVVLASGRQAPGLQREAEALDLAKHHGLLLSYNGGRIEDATTHEILFDKSLPNALAVRFLRHLEKFSVSPVVDNGKAILTTCAYNYKVQDESRNNNMAVEIVDNIADAVEAQGVSPAKILTAAQNETLVPLLPYIREGFTEEMDFVQSAPWFYEGTAKGVSKSESLRRVCERLGIAPAEVMAFGDAQNDMSMLDFAGYGVAMGNACEELKAMADEVTLSNNEDGIAVSLAKHFGV</sequence>
<dbReference type="InterPro" id="IPR023214">
    <property type="entry name" value="HAD_sf"/>
</dbReference>
<dbReference type="Pfam" id="PF08282">
    <property type="entry name" value="Hydrolase_3"/>
    <property type="match status" value="1"/>
</dbReference>
<dbReference type="InterPro" id="IPR000150">
    <property type="entry name" value="Cof"/>
</dbReference>
<dbReference type="NCBIfam" id="TIGR01484">
    <property type="entry name" value="HAD-SF-IIB"/>
    <property type="match status" value="1"/>
</dbReference>
<dbReference type="Gene3D" id="3.30.1240.10">
    <property type="match status" value="1"/>
</dbReference>
<dbReference type="PANTHER" id="PTHR10000">
    <property type="entry name" value="PHOSPHOSERINE PHOSPHATASE"/>
    <property type="match status" value="1"/>
</dbReference>
<organism evidence="2 3">
    <name type="scientific">Selenomonas bovis</name>
    <dbReference type="NCBI Taxonomy" id="416586"/>
    <lineage>
        <taxon>Bacteria</taxon>
        <taxon>Bacillati</taxon>
        <taxon>Bacillota</taxon>
        <taxon>Negativicutes</taxon>
        <taxon>Selenomonadales</taxon>
        <taxon>Selenomonadaceae</taxon>
        <taxon>Selenomonas</taxon>
    </lineage>
</organism>
<dbReference type="InterPro" id="IPR036412">
    <property type="entry name" value="HAD-like_sf"/>
</dbReference>
<dbReference type="GO" id="GO:0000287">
    <property type="term" value="F:magnesium ion binding"/>
    <property type="evidence" value="ECO:0007669"/>
    <property type="project" value="TreeGrafter"/>
</dbReference>
<evidence type="ECO:0000313" key="2">
    <source>
        <dbReference type="EMBL" id="NMD99675.1"/>
    </source>
</evidence>
<dbReference type="NCBIfam" id="TIGR00099">
    <property type="entry name" value="Cof-subfamily"/>
    <property type="match status" value="1"/>
</dbReference>
<dbReference type="GO" id="GO:0016791">
    <property type="term" value="F:phosphatase activity"/>
    <property type="evidence" value="ECO:0007669"/>
    <property type="project" value="TreeGrafter"/>
</dbReference>
<dbReference type="EMBL" id="JABAFA010000046">
    <property type="protein sequence ID" value="NMD99670.1"/>
    <property type="molecule type" value="Genomic_DNA"/>
</dbReference>
<name>A0A848BCR0_9FIRM</name>
<keyword evidence="2" id="KW-0378">Hydrolase</keyword>
<protein>
    <submittedName>
        <fullName evidence="2">Cof-type HAD-IIB family hydrolase</fullName>
    </submittedName>
</protein>
<dbReference type="PANTHER" id="PTHR10000:SF8">
    <property type="entry name" value="HAD SUPERFAMILY HYDROLASE-LIKE, TYPE 3"/>
    <property type="match status" value="1"/>
</dbReference>
<dbReference type="SFLD" id="SFLDG01140">
    <property type="entry name" value="C2.B:_Phosphomannomutase_and_P"/>
    <property type="match status" value="1"/>
</dbReference>
<dbReference type="SFLD" id="SFLDG01144">
    <property type="entry name" value="C2.B.4:_PGP_Like"/>
    <property type="match status" value="1"/>
</dbReference>
<dbReference type="SFLD" id="SFLDS00003">
    <property type="entry name" value="Haloacid_Dehalogenase"/>
    <property type="match status" value="1"/>
</dbReference>
<reference evidence="2 3" key="1">
    <citation type="submission" date="2020-04" db="EMBL/GenBank/DDBJ databases">
        <authorList>
            <person name="Hitch T.C.A."/>
            <person name="Wylensek D."/>
            <person name="Clavel T."/>
        </authorList>
    </citation>
    <scope>NUCLEOTIDE SEQUENCE [LARGE SCALE GENOMIC DNA]</scope>
    <source>
        <strain evidence="2 3">PG-130-P53-12</strain>
    </source>
</reference>
<dbReference type="RefSeq" id="WP_019543296.1">
    <property type="nucleotide sequence ID" value="NZ_JABAFA010000046.1"/>
</dbReference>